<dbReference type="CDD" id="cd17356">
    <property type="entry name" value="MFS_HXT"/>
    <property type="match status" value="1"/>
</dbReference>
<keyword evidence="11" id="KW-0762">Sugar transport</keyword>
<dbReference type="InterPro" id="IPR050360">
    <property type="entry name" value="MFS_Sugar_Transporters"/>
</dbReference>
<keyword evidence="5 9" id="KW-1133">Transmembrane helix</keyword>
<keyword evidence="6 9" id="KW-0472">Membrane</keyword>
<proteinExistence type="inferred from homology"/>
<feature type="region of interest" description="Disordered" evidence="8">
    <location>
        <begin position="522"/>
        <end position="543"/>
    </location>
</feature>
<evidence type="ECO:0000256" key="4">
    <source>
        <dbReference type="ARBA" id="ARBA00022692"/>
    </source>
</evidence>
<feature type="transmembrane region" description="Helical" evidence="9">
    <location>
        <begin position="314"/>
        <end position="331"/>
    </location>
</feature>
<comment type="subcellular location">
    <subcellularLocation>
        <location evidence="1">Membrane</location>
        <topology evidence="1">Multi-pass membrane protein</topology>
    </subcellularLocation>
</comment>
<name>A0A2J6RF15_HYAVF</name>
<dbReference type="InterPro" id="IPR036259">
    <property type="entry name" value="MFS_trans_sf"/>
</dbReference>
<feature type="transmembrane region" description="Helical" evidence="9">
    <location>
        <begin position="338"/>
        <end position="360"/>
    </location>
</feature>
<accession>A0A2J6RF15</accession>
<evidence type="ECO:0000256" key="6">
    <source>
        <dbReference type="ARBA" id="ARBA00023136"/>
    </source>
</evidence>
<reference evidence="11 12" key="1">
    <citation type="submission" date="2016-04" db="EMBL/GenBank/DDBJ databases">
        <title>A degradative enzymes factory behind the ericoid mycorrhizal symbiosis.</title>
        <authorList>
            <consortium name="DOE Joint Genome Institute"/>
            <person name="Martino E."/>
            <person name="Morin E."/>
            <person name="Grelet G."/>
            <person name="Kuo A."/>
            <person name="Kohler A."/>
            <person name="Daghino S."/>
            <person name="Barry K."/>
            <person name="Choi C."/>
            <person name="Cichocki N."/>
            <person name="Clum A."/>
            <person name="Copeland A."/>
            <person name="Hainaut M."/>
            <person name="Haridas S."/>
            <person name="Labutti K."/>
            <person name="Lindquist E."/>
            <person name="Lipzen A."/>
            <person name="Khouja H.-R."/>
            <person name="Murat C."/>
            <person name="Ohm R."/>
            <person name="Olson A."/>
            <person name="Spatafora J."/>
            <person name="Veneault-Fourrey C."/>
            <person name="Henrissat B."/>
            <person name="Grigoriev I."/>
            <person name="Martin F."/>
            <person name="Perotto S."/>
        </authorList>
    </citation>
    <scope>NUCLEOTIDE SEQUENCE [LARGE SCALE GENOMIC DNA]</scope>
    <source>
        <strain evidence="11 12">F</strain>
    </source>
</reference>
<evidence type="ECO:0000313" key="11">
    <source>
        <dbReference type="EMBL" id="PMD37114.1"/>
    </source>
</evidence>
<dbReference type="PROSITE" id="PS50850">
    <property type="entry name" value="MFS"/>
    <property type="match status" value="1"/>
</dbReference>
<evidence type="ECO:0000256" key="3">
    <source>
        <dbReference type="ARBA" id="ARBA00022448"/>
    </source>
</evidence>
<feature type="compositionally biased region" description="Low complexity" evidence="8">
    <location>
        <begin position="534"/>
        <end position="543"/>
    </location>
</feature>
<feature type="transmembrane region" description="Helical" evidence="9">
    <location>
        <begin position="67"/>
        <end position="85"/>
    </location>
</feature>
<keyword evidence="3 7" id="KW-0813">Transport</keyword>
<dbReference type="InterPro" id="IPR005828">
    <property type="entry name" value="MFS_sugar_transport-like"/>
</dbReference>
<dbReference type="OrthoDB" id="4142200at2759"/>
<dbReference type="Proteomes" id="UP000235786">
    <property type="component" value="Unassembled WGS sequence"/>
</dbReference>
<dbReference type="InterPro" id="IPR020846">
    <property type="entry name" value="MFS_dom"/>
</dbReference>
<feature type="transmembrane region" description="Helical" evidence="9">
    <location>
        <begin position="158"/>
        <end position="179"/>
    </location>
</feature>
<evidence type="ECO:0000259" key="10">
    <source>
        <dbReference type="PROSITE" id="PS50850"/>
    </source>
</evidence>
<sequence>MYTTGNIYIITAIAVIGGGLFGFDISSMSAIISTQPYLCYFNQGPDGPGFNNAKNCSGPKSNTQGGITASMAGGSWLGAIISGYLTDKLGRNKAIRVGALCWCVGSILVCASQDIGMLIVGRIINGLAVGICSAQVPVYIAELAPPSKRGRLIGAQQWAITWGIMIMFYICYGCSYIHGTAAFRVPWGLQMIPAILLFFGLLILPESPRWLAKNNRWQEALATLALVHSHGDENDLFVQREMKEIRDEVEFYEKNDDVTWKELIKPGMLNRVHIGVFTQIWSQLTGMNVMMYYITYVFAMASLKGNNVLLSSSIQYVINVIMTIPALIWMDRWGRRPMFLVGAALMMVWLFINAGVMATYGHAAPAGGLNGIAAESWVLSGKPAKVIIAMSYLFVASFAPTWGPASWAYPPELFPLRVRGKAVALCTSANWAFNFALGYFVPPAFQNIQWKVYILFGVFCAAMFIHVFFMFPETAGKSLEEVEAMFTDPKGPKYMGTRPWRTSVVHRTLDLDPEAKKFNIPEHSERVSDEEKAVVAPAVPTAA</sequence>
<evidence type="ECO:0000256" key="1">
    <source>
        <dbReference type="ARBA" id="ARBA00004141"/>
    </source>
</evidence>
<dbReference type="PROSITE" id="PS00216">
    <property type="entry name" value="SUGAR_TRANSPORT_1"/>
    <property type="match status" value="1"/>
</dbReference>
<evidence type="ECO:0000256" key="9">
    <source>
        <dbReference type="SAM" id="Phobius"/>
    </source>
</evidence>
<feature type="transmembrane region" description="Helical" evidence="9">
    <location>
        <begin position="422"/>
        <end position="441"/>
    </location>
</feature>
<evidence type="ECO:0000256" key="7">
    <source>
        <dbReference type="RuleBase" id="RU003346"/>
    </source>
</evidence>
<gene>
    <name evidence="11" type="ORF">L207DRAFT_636959</name>
</gene>
<dbReference type="PANTHER" id="PTHR48022">
    <property type="entry name" value="PLASTIDIC GLUCOSE TRANSPORTER 4"/>
    <property type="match status" value="1"/>
</dbReference>
<keyword evidence="4 9" id="KW-0812">Transmembrane</keyword>
<dbReference type="InterPro" id="IPR005829">
    <property type="entry name" value="Sugar_transporter_CS"/>
</dbReference>
<evidence type="ECO:0000313" key="12">
    <source>
        <dbReference type="Proteomes" id="UP000235786"/>
    </source>
</evidence>
<dbReference type="EMBL" id="KZ613950">
    <property type="protein sequence ID" value="PMD37114.1"/>
    <property type="molecule type" value="Genomic_DNA"/>
</dbReference>
<feature type="transmembrane region" description="Helical" evidence="9">
    <location>
        <begin position="126"/>
        <end position="146"/>
    </location>
</feature>
<dbReference type="PANTHER" id="PTHR48022:SF7">
    <property type="entry name" value="MAJOR FACILITATOR SUPERFAMILY (MFS) PROFILE DOMAIN-CONTAINING PROTEIN-RELATED"/>
    <property type="match status" value="1"/>
</dbReference>
<dbReference type="PROSITE" id="PS00217">
    <property type="entry name" value="SUGAR_TRANSPORT_2"/>
    <property type="match status" value="1"/>
</dbReference>
<feature type="transmembrane region" description="Helical" evidence="9">
    <location>
        <begin position="386"/>
        <end position="410"/>
    </location>
</feature>
<dbReference type="InterPro" id="IPR003663">
    <property type="entry name" value="Sugar/inositol_transpt"/>
</dbReference>
<evidence type="ECO:0000256" key="8">
    <source>
        <dbReference type="SAM" id="MobiDB-lite"/>
    </source>
</evidence>
<dbReference type="GO" id="GO:0005351">
    <property type="term" value="F:carbohydrate:proton symporter activity"/>
    <property type="evidence" value="ECO:0007669"/>
    <property type="project" value="TreeGrafter"/>
</dbReference>
<dbReference type="NCBIfam" id="TIGR00879">
    <property type="entry name" value="SP"/>
    <property type="match status" value="1"/>
</dbReference>
<protein>
    <submittedName>
        <fullName evidence="11">Sugar transporter</fullName>
    </submittedName>
</protein>
<feature type="compositionally biased region" description="Basic and acidic residues" evidence="8">
    <location>
        <begin position="522"/>
        <end position="533"/>
    </location>
</feature>
<dbReference type="GO" id="GO:0016020">
    <property type="term" value="C:membrane"/>
    <property type="evidence" value="ECO:0007669"/>
    <property type="project" value="UniProtKB-SubCell"/>
</dbReference>
<feature type="domain" description="Major facilitator superfamily (MFS) profile" evidence="10">
    <location>
        <begin position="10"/>
        <end position="475"/>
    </location>
</feature>
<dbReference type="AlphaFoldDB" id="A0A2J6RF15"/>
<dbReference type="FunFam" id="1.20.1250.20:FF:000026">
    <property type="entry name" value="MFS quinate transporter QutD"/>
    <property type="match status" value="1"/>
</dbReference>
<dbReference type="Pfam" id="PF00083">
    <property type="entry name" value="Sugar_tr"/>
    <property type="match status" value="1"/>
</dbReference>
<dbReference type="PRINTS" id="PR00171">
    <property type="entry name" value="SUGRTRNSPORT"/>
</dbReference>
<organism evidence="11 12">
    <name type="scientific">Hyaloscypha variabilis (strain UAMH 11265 / GT02V1 / F)</name>
    <name type="common">Meliniomyces variabilis</name>
    <dbReference type="NCBI Taxonomy" id="1149755"/>
    <lineage>
        <taxon>Eukaryota</taxon>
        <taxon>Fungi</taxon>
        <taxon>Dikarya</taxon>
        <taxon>Ascomycota</taxon>
        <taxon>Pezizomycotina</taxon>
        <taxon>Leotiomycetes</taxon>
        <taxon>Helotiales</taxon>
        <taxon>Hyaloscyphaceae</taxon>
        <taxon>Hyaloscypha</taxon>
        <taxon>Hyaloscypha variabilis</taxon>
    </lineage>
</organism>
<comment type="similarity">
    <text evidence="2 7">Belongs to the major facilitator superfamily. Sugar transporter (TC 2.A.1.1) family.</text>
</comment>
<feature type="transmembrane region" description="Helical" evidence="9">
    <location>
        <begin position="453"/>
        <end position="471"/>
    </location>
</feature>
<dbReference type="Gene3D" id="1.20.1250.20">
    <property type="entry name" value="MFS general substrate transporter like domains"/>
    <property type="match status" value="1"/>
</dbReference>
<feature type="transmembrane region" description="Helical" evidence="9">
    <location>
        <begin position="7"/>
        <end position="32"/>
    </location>
</feature>
<feature type="transmembrane region" description="Helical" evidence="9">
    <location>
        <begin position="274"/>
        <end position="294"/>
    </location>
</feature>
<dbReference type="SUPFAM" id="SSF103473">
    <property type="entry name" value="MFS general substrate transporter"/>
    <property type="match status" value="1"/>
</dbReference>
<feature type="transmembrane region" description="Helical" evidence="9">
    <location>
        <begin position="97"/>
        <end position="120"/>
    </location>
</feature>
<keyword evidence="12" id="KW-1185">Reference proteome</keyword>
<feature type="transmembrane region" description="Helical" evidence="9">
    <location>
        <begin position="185"/>
        <end position="204"/>
    </location>
</feature>
<evidence type="ECO:0000256" key="5">
    <source>
        <dbReference type="ARBA" id="ARBA00022989"/>
    </source>
</evidence>
<evidence type="ECO:0000256" key="2">
    <source>
        <dbReference type="ARBA" id="ARBA00010992"/>
    </source>
</evidence>